<dbReference type="Proteomes" id="UP001627284">
    <property type="component" value="Unassembled WGS sequence"/>
</dbReference>
<evidence type="ECO:0000256" key="2">
    <source>
        <dbReference type="ARBA" id="ARBA00018426"/>
    </source>
</evidence>
<dbReference type="PANTHER" id="PTHR12196:SF2">
    <property type="entry name" value="DIPHTHINE--AMMONIA LIGASE"/>
    <property type="match status" value="1"/>
</dbReference>
<protein>
    <recommendedName>
        <fullName evidence="2">Diphthine--ammonia ligase</fullName>
        <ecNumber evidence="1">6.3.1.14</ecNumber>
    </recommendedName>
    <alternativeName>
        <fullName evidence="3">Diphthamide synthase</fullName>
    </alternativeName>
    <alternativeName>
        <fullName evidence="4">Diphthamide synthetase</fullName>
    </alternativeName>
</protein>
<dbReference type="InterPro" id="IPR035959">
    <property type="entry name" value="RutC-like_sf"/>
</dbReference>
<dbReference type="Gene3D" id="3.40.50.620">
    <property type="entry name" value="HUPs"/>
    <property type="match status" value="1"/>
</dbReference>
<sequence length="803" mass="89304">RVTPMLEGPKLIDSRNQKSPRNIFYLLFSQTKKDKKNKQHKLPSFFKKPYFAGAILSETETGYRPEALLNSMKVVALVSGGKDSCYAMMKCIQYGHEIVALANLIPADDATDELDSYMYQTVGHQIVVSYAKCMGLPLFRRRIQGSTRHHDLSYSMTPGDEVEDMFILLNEVKRQIPAVTSVSSGAIASDYQRLRVESVCSRLGLVSLAYLWKQDQSFLLQEMIRNGIIAIAVKVAAIGLNPSKHLGKEIAYLEPHLHKLKELYGINVCGEGGEYETLTLDCPLFKNARIVLDEFQIVLHSPDSIAPVGILHPLAFHLENKVESISSNGIDEASNLDTVFEVEGDVQQEGEAASEFVAKSSERSGVTKQELKVSKTMKDNVFCISCWLQDSSKNSSDLQEDLEVVLMRIEALLVENGSSWENVLYIHLYIADMDEFAVANETYVRFITQEKCRYGVPSRSTIELPLLLVGLGRAYIEVLVANDPTKKVLHVQSISCWAPSCIGPYSQATLHNEILHMAGQLGLDPATMLLCEGGPVAELEQALENSEAVARSFNCSISTSAMVFVIYCSESIEKSERIIVQKKTETLLKQMKSNHADGTKKSKVLDPIFLYVLVPDLPKRALVEVKPMFYTGENLSGPSDLAKQSQSTEQDYWGHDISLQKCVAYGKICTVILSVTEELAAKICSLASVACPANVMSKGLVEKEQVILIARFCIFRLDKVLSENNFSWDDIMNFRLYFASNLNISHGTLSEIFSDVFNELVQMSRRNKVDAEPILNIVPVLGAGRSLSTLDDIFTCELIASKC</sequence>
<dbReference type="Gene3D" id="3.90.1490.10">
    <property type="entry name" value="putative n-type atp pyrophosphatase, domain 2"/>
    <property type="match status" value="1"/>
</dbReference>
<dbReference type="EMBL" id="JBJKTR010000016">
    <property type="protein sequence ID" value="KAL3338910.1"/>
    <property type="molecule type" value="Genomic_DNA"/>
</dbReference>
<comment type="catalytic activity">
    <reaction evidence="5">
        <text>diphthine-[translation elongation factor 2] + NH4(+) + ATP = diphthamide-[translation elongation factor 2] + AMP + diphosphate + H(+)</text>
        <dbReference type="Rhea" id="RHEA:19753"/>
        <dbReference type="Rhea" id="RHEA-COMP:10172"/>
        <dbReference type="Rhea" id="RHEA-COMP:10174"/>
        <dbReference type="ChEBI" id="CHEBI:15378"/>
        <dbReference type="ChEBI" id="CHEBI:16692"/>
        <dbReference type="ChEBI" id="CHEBI:28938"/>
        <dbReference type="ChEBI" id="CHEBI:30616"/>
        <dbReference type="ChEBI" id="CHEBI:33019"/>
        <dbReference type="ChEBI" id="CHEBI:82696"/>
        <dbReference type="ChEBI" id="CHEBI:456215"/>
        <dbReference type="EC" id="6.3.1.14"/>
    </reaction>
</comment>
<dbReference type="EC" id="6.3.1.14" evidence="1"/>
<evidence type="ECO:0000259" key="6">
    <source>
        <dbReference type="Pfam" id="PF01902"/>
    </source>
</evidence>
<evidence type="ECO:0000313" key="8">
    <source>
        <dbReference type="Proteomes" id="UP001627284"/>
    </source>
</evidence>
<dbReference type="Pfam" id="PF01902">
    <property type="entry name" value="Diphthami_syn_2"/>
    <property type="match status" value="1"/>
</dbReference>
<feature type="domain" description="Diphthamide synthase" evidence="6">
    <location>
        <begin position="72"/>
        <end position="298"/>
    </location>
</feature>
<dbReference type="GO" id="GO:0017178">
    <property type="term" value="F:diphthine-ammonia ligase activity"/>
    <property type="evidence" value="ECO:0007669"/>
    <property type="project" value="UniProtKB-EC"/>
</dbReference>
<accession>A0ABD2S4T3</accession>
<evidence type="ECO:0000256" key="4">
    <source>
        <dbReference type="ARBA" id="ARBA00031552"/>
    </source>
</evidence>
<dbReference type="PANTHER" id="PTHR12196">
    <property type="entry name" value="DOMAIN OF UNKNOWN FUNCTION 71 DUF71 -CONTAINING PROTEIN"/>
    <property type="match status" value="1"/>
</dbReference>
<feature type="non-terminal residue" evidence="7">
    <location>
        <position position="1"/>
    </location>
</feature>
<dbReference type="CDD" id="cd01994">
    <property type="entry name" value="AANH_PF0828-like"/>
    <property type="match status" value="1"/>
</dbReference>
<dbReference type="SUPFAM" id="SSF52402">
    <property type="entry name" value="Adenine nucleotide alpha hydrolases-like"/>
    <property type="match status" value="1"/>
</dbReference>
<evidence type="ECO:0000256" key="5">
    <source>
        <dbReference type="ARBA" id="ARBA00048108"/>
    </source>
</evidence>
<dbReference type="SUPFAM" id="SSF55298">
    <property type="entry name" value="YjgF-like"/>
    <property type="match status" value="2"/>
</dbReference>
<dbReference type="FunFam" id="3.40.50.620:FF:000069">
    <property type="entry name" value="diphthine--ammonia ligase"/>
    <property type="match status" value="1"/>
</dbReference>
<dbReference type="CDD" id="cd06156">
    <property type="entry name" value="eu_AANH_C_2"/>
    <property type="match status" value="1"/>
</dbReference>
<reference evidence="7 8" key="1">
    <citation type="submission" date="2024-05" db="EMBL/GenBank/DDBJ databases">
        <title>De novo assembly of an allotetraploid wild potato.</title>
        <authorList>
            <person name="Hosaka A.J."/>
        </authorList>
    </citation>
    <scope>NUCLEOTIDE SEQUENCE [LARGE SCALE GENOMIC DNA]</scope>
    <source>
        <tissue evidence="7">Young leaves</tissue>
    </source>
</reference>
<dbReference type="FunFam" id="3.90.1490.10:FF:000002">
    <property type="entry name" value="Diphthine--ammonia ligase"/>
    <property type="match status" value="1"/>
</dbReference>
<dbReference type="InterPro" id="IPR006175">
    <property type="entry name" value="YjgF/YER057c/UK114"/>
</dbReference>
<comment type="caution">
    <text evidence="7">The sequence shown here is derived from an EMBL/GenBank/DDBJ whole genome shotgun (WGS) entry which is preliminary data.</text>
</comment>
<dbReference type="AlphaFoldDB" id="A0ABD2S4T3"/>
<dbReference type="FunFam" id="3.30.1330.40:FF:000016">
    <property type="entry name" value="Endoribonuclease"/>
    <property type="match status" value="1"/>
</dbReference>
<organism evidence="7 8">
    <name type="scientific">Solanum stoloniferum</name>
    <dbReference type="NCBI Taxonomy" id="62892"/>
    <lineage>
        <taxon>Eukaryota</taxon>
        <taxon>Viridiplantae</taxon>
        <taxon>Streptophyta</taxon>
        <taxon>Embryophyta</taxon>
        <taxon>Tracheophyta</taxon>
        <taxon>Spermatophyta</taxon>
        <taxon>Magnoliopsida</taxon>
        <taxon>eudicotyledons</taxon>
        <taxon>Gunneridae</taxon>
        <taxon>Pentapetalae</taxon>
        <taxon>asterids</taxon>
        <taxon>lamiids</taxon>
        <taxon>Solanales</taxon>
        <taxon>Solanaceae</taxon>
        <taxon>Solanoideae</taxon>
        <taxon>Solaneae</taxon>
        <taxon>Solanum</taxon>
    </lineage>
</organism>
<dbReference type="InterPro" id="IPR002761">
    <property type="entry name" value="Diphthami_syn_dom"/>
</dbReference>
<dbReference type="NCBIfam" id="TIGR00290">
    <property type="entry name" value="MJ0570_dom"/>
    <property type="match status" value="1"/>
</dbReference>
<keyword evidence="8" id="KW-1185">Reference proteome</keyword>
<dbReference type="InterPro" id="IPR030662">
    <property type="entry name" value="DPH6/MJ0570"/>
</dbReference>
<dbReference type="Gene3D" id="3.30.1330.40">
    <property type="entry name" value="RutC-like"/>
    <property type="match status" value="2"/>
</dbReference>
<evidence type="ECO:0000313" key="7">
    <source>
        <dbReference type="EMBL" id="KAL3338910.1"/>
    </source>
</evidence>
<dbReference type="InterPro" id="IPR014729">
    <property type="entry name" value="Rossmann-like_a/b/a_fold"/>
</dbReference>
<name>A0ABD2S4T3_9SOLN</name>
<proteinExistence type="predicted"/>
<evidence type="ECO:0000256" key="1">
    <source>
        <dbReference type="ARBA" id="ARBA00012089"/>
    </source>
</evidence>
<gene>
    <name evidence="7" type="ORF">AABB24_027819</name>
</gene>
<evidence type="ECO:0000256" key="3">
    <source>
        <dbReference type="ARBA" id="ARBA00029814"/>
    </source>
</evidence>
<dbReference type="Pfam" id="PF01042">
    <property type="entry name" value="Ribonuc_L-PSP"/>
    <property type="match status" value="2"/>
</dbReference>